<feature type="binding site" evidence="6">
    <location>
        <position position="100"/>
    </location>
    <ligand>
        <name>5-phospho-alpha-D-ribose 1-diphosphate</name>
        <dbReference type="ChEBI" id="CHEBI:58017"/>
        <note>ligand shared between dimeric partners</note>
    </ligand>
</feature>
<evidence type="ECO:0000256" key="2">
    <source>
        <dbReference type="ARBA" id="ARBA00011971"/>
    </source>
</evidence>
<feature type="binding site" evidence="6">
    <location>
        <position position="126"/>
    </location>
    <ligand>
        <name>orotate</name>
        <dbReference type="ChEBI" id="CHEBI:30839"/>
    </ligand>
</feature>
<comment type="pathway">
    <text evidence="1 6">Pyrimidine metabolism; UMP biosynthesis via de novo pathway; UMP from orotate: step 1/2.</text>
</comment>
<comment type="similarity">
    <text evidence="6">Belongs to the purine/pyrimidine phosphoribosyltransferase family. PyrE subfamily.</text>
</comment>
<dbReference type="Pfam" id="PF00156">
    <property type="entry name" value="Pribosyltran"/>
    <property type="match status" value="1"/>
</dbReference>
<dbReference type="GO" id="GO:0044205">
    <property type="term" value="P:'de novo' UMP biosynthetic process"/>
    <property type="evidence" value="ECO:0007669"/>
    <property type="project" value="UniProtKB-UniRule"/>
</dbReference>
<dbReference type="RefSeq" id="WP_207862033.1">
    <property type="nucleotide sequence ID" value="NZ_JAFREP010000031.1"/>
</dbReference>
<protein>
    <recommendedName>
        <fullName evidence="2 6">Orotate phosphoribosyltransferase</fullName>
        <shortName evidence="6">OPRT</shortName>
        <shortName evidence="6">OPRTase</shortName>
        <ecNumber evidence="2 6">2.4.2.10</ecNumber>
    </recommendedName>
</protein>
<dbReference type="PANTHER" id="PTHR19278">
    <property type="entry name" value="OROTATE PHOSPHORIBOSYLTRANSFERASE"/>
    <property type="match status" value="1"/>
</dbReference>
<dbReference type="EC" id="2.4.2.10" evidence="2 6"/>
<feature type="binding site" evidence="6">
    <location>
        <position position="96"/>
    </location>
    <ligand>
        <name>5-phospho-alpha-D-ribose 1-diphosphate</name>
        <dbReference type="ChEBI" id="CHEBI:58017"/>
        <note>ligand shared between dimeric partners</note>
    </ligand>
</feature>
<comment type="caution">
    <text evidence="6">Lacks conserved residue(s) required for the propagation of feature annotation.</text>
</comment>
<dbReference type="UniPathway" id="UPA00070">
    <property type="reaction ID" value="UER00119"/>
</dbReference>
<dbReference type="AlphaFoldDB" id="A0A8J7QQ22"/>
<keyword evidence="9" id="KW-1185">Reference proteome</keyword>
<evidence type="ECO:0000256" key="3">
    <source>
        <dbReference type="ARBA" id="ARBA00022676"/>
    </source>
</evidence>
<keyword evidence="5 6" id="KW-0665">Pyrimidine biosynthesis</keyword>
<proteinExistence type="inferred from homology"/>
<dbReference type="GO" id="GO:0000287">
    <property type="term" value="F:magnesium ion binding"/>
    <property type="evidence" value="ECO:0007669"/>
    <property type="project" value="UniProtKB-UniRule"/>
</dbReference>
<dbReference type="GO" id="GO:0019856">
    <property type="term" value="P:pyrimidine nucleobase biosynthetic process"/>
    <property type="evidence" value="ECO:0007669"/>
    <property type="project" value="TreeGrafter"/>
</dbReference>
<sequence length="214" mass="22834">MTDAKTIAKILLDLEAVSVSPQEPFTWTSGLRSPIYCDNRLIISTVAERRAVAQCFVDAIKRRGWQPDVIAGTATAGIPHAAWVAEAMSLPMVYVRSAEKKHGKRNLIEGRVPAGAKVVVVEDLISTGGSCIQAADALVEAGAGVLGITAVFQYGLKKATDRFAESGYAYTSLTHLAALLDVAIETGRLPADQKQSLFEWQADPQAWSAKHGGA</sequence>
<evidence type="ECO:0000256" key="5">
    <source>
        <dbReference type="ARBA" id="ARBA00022975"/>
    </source>
</evidence>
<feature type="domain" description="Phosphoribosyltransferase" evidence="7">
    <location>
        <begin position="52"/>
        <end position="172"/>
    </location>
</feature>
<dbReference type="Proteomes" id="UP000664417">
    <property type="component" value="Unassembled WGS sequence"/>
</dbReference>
<dbReference type="EMBL" id="JAFREP010000031">
    <property type="protein sequence ID" value="MBO1322060.1"/>
    <property type="molecule type" value="Genomic_DNA"/>
</dbReference>
<dbReference type="Gene3D" id="3.40.50.2020">
    <property type="match status" value="1"/>
</dbReference>
<accession>A0A8J7QQ22</accession>
<feature type="binding site" description="in other chain" evidence="6">
    <location>
        <begin position="122"/>
        <end position="130"/>
    </location>
    <ligand>
        <name>5-phospho-alpha-D-ribose 1-diphosphate</name>
        <dbReference type="ChEBI" id="CHEBI:58017"/>
        <note>ligand shared between dimeric partners</note>
    </ligand>
</feature>
<name>A0A8J7QQ22_9BACT</name>
<keyword evidence="6" id="KW-0460">Magnesium</keyword>
<comment type="function">
    <text evidence="6">Catalyzes the transfer of a ribosyl phosphate group from 5-phosphoribose 1-diphosphate to orotate, leading to the formation of orotidine monophosphate (OMP).</text>
</comment>
<comment type="catalytic activity">
    <reaction evidence="6">
        <text>orotidine 5'-phosphate + diphosphate = orotate + 5-phospho-alpha-D-ribose 1-diphosphate</text>
        <dbReference type="Rhea" id="RHEA:10380"/>
        <dbReference type="ChEBI" id="CHEBI:30839"/>
        <dbReference type="ChEBI" id="CHEBI:33019"/>
        <dbReference type="ChEBI" id="CHEBI:57538"/>
        <dbReference type="ChEBI" id="CHEBI:58017"/>
        <dbReference type="EC" id="2.4.2.10"/>
    </reaction>
</comment>
<dbReference type="HAMAP" id="MF_01208">
    <property type="entry name" value="PyrE"/>
    <property type="match status" value="1"/>
</dbReference>
<feature type="binding site" evidence="6">
    <location>
        <position position="102"/>
    </location>
    <ligand>
        <name>5-phospho-alpha-D-ribose 1-diphosphate</name>
        <dbReference type="ChEBI" id="CHEBI:58017"/>
        <note>ligand shared between dimeric partners</note>
    </ligand>
</feature>
<dbReference type="CDD" id="cd06223">
    <property type="entry name" value="PRTases_typeI"/>
    <property type="match status" value="1"/>
</dbReference>
<evidence type="ECO:0000313" key="8">
    <source>
        <dbReference type="EMBL" id="MBO1322060.1"/>
    </source>
</evidence>
<dbReference type="InterPro" id="IPR004467">
    <property type="entry name" value="Or_phspho_trans_dom"/>
</dbReference>
<dbReference type="SUPFAM" id="SSF53271">
    <property type="entry name" value="PRTase-like"/>
    <property type="match status" value="1"/>
</dbReference>
<dbReference type="InterPro" id="IPR029057">
    <property type="entry name" value="PRTase-like"/>
</dbReference>
<evidence type="ECO:0000259" key="7">
    <source>
        <dbReference type="Pfam" id="PF00156"/>
    </source>
</evidence>
<evidence type="ECO:0000256" key="6">
    <source>
        <dbReference type="HAMAP-Rule" id="MF_01208"/>
    </source>
</evidence>
<dbReference type="PANTHER" id="PTHR19278:SF9">
    <property type="entry name" value="URIDINE 5'-MONOPHOSPHATE SYNTHASE"/>
    <property type="match status" value="1"/>
</dbReference>
<dbReference type="InterPro" id="IPR000836">
    <property type="entry name" value="PRTase_dom"/>
</dbReference>
<evidence type="ECO:0000313" key="9">
    <source>
        <dbReference type="Proteomes" id="UP000664417"/>
    </source>
</evidence>
<evidence type="ECO:0000256" key="1">
    <source>
        <dbReference type="ARBA" id="ARBA00004889"/>
    </source>
</evidence>
<dbReference type="InterPro" id="IPR023031">
    <property type="entry name" value="OPRT"/>
</dbReference>
<comment type="subunit">
    <text evidence="6">Homodimer.</text>
</comment>
<reference evidence="8" key="1">
    <citation type="submission" date="2021-03" db="EMBL/GenBank/DDBJ databases">
        <authorList>
            <person name="Wang G."/>
        </authorList>
    </citation>
    <scope>NUCLEOTIDE SEQUENCE</scope>
    <source>
        <strain evidence="8">KCTC 12899</strain>
    </source>
</reference>
<comment type="caution">
    <text evidence="8">The sequence shown here is derived from an EMBL/GenBank/DDBJ whole genome shotgun (WGS) entry which is preliminary data.</text>
</comment>
<dbReference type="NCBIfam" id="TIGR00336">
    <property type="entry name" value="pyrE"/>
    <property type="match status" value="1"/>
</dbReference>
<organism evidence="8 9">
    <name type="scientific">Acanthopleuribacter pedis</name>
    <dbReference type="NCBI Taxonomy" id="442870"/>
    <lineage>
        <taxon>Bacteria</taxon>
        <taxon>Pseudomonadati</taxon>
        <taxon>Acidobacteriota</taxon>
        <taxon>Holophagae</taxon>
        <taxon>Acanthopleuribacterales</taxon>
        <taxon>Acanthopleuribacteraceae</taxon>
        <taxon>Acanthopleuribacter</taxon>
    </lineage>
</organism>
<evidence type="ECO:0000256" key="4">
    <source>
        <dbReference type="ARBA" id="ARBA00022679"/>
    </source>
</evidence>
<dbReference type="GO" id="GO:0004588">
    <property type="term" value="F:orotate phosphoribosyltransferase activity"/>
    <property type="evidence" value="ECO:0007669"/>
    <property type="project" value="UniProtKB-UniRule"/>
</dbReference>
<keyword evidence="4 6" id="KW-0808">Transferase</keyword>
<gene>
    <name evidence="6" type="primary">pyrE</name>
    <name evidence="8" type="ORF">J3U88_26525</name>
</gene>
<keyword evidence="3 6" id="KW-0328">Glycosyltransferase</keyword>
<comment type="cofactor">
    <cofactor evidence="6">
        <name>Mg(2+)</name>
        <dbReference type="ChEBI" id="CHEBI:18420"/>
    </cofactor>
</comment>